<dbReference type="Proteomes" id="UP000823775">
    <property type="component" value="Unassembled WGS sequence"/>
</dbReference>
<comment type="caution">
    <text evidence="1">The sequence shown here is derived from an EMBL/GenBank/DDBJ whole genome shotgun (WGS) entry which is preliminary data.</text>
</comment>
<feature type="non-terminal residue" evidence="1">
    <location>
        <position position="1"/>
    </location>
</feature>
<evidence type="ECO:0000313" key="1">
    <source>
        <dbReference type="EMBL" id="MCE3049637.1"/>
    </source>
</evidence>
<protein>
    <submittedName>
        <fullName evidence="1">Uncharacterized protein</fullName>
    </submittedName>
</protein>
<keyword evidence="2" id="KW-1185">Reference proteome</keyword>
<sequence>LRVNLDETRVVMLEMQMREQQLVEVQIPLVDKGKGIAPNALSVLLSIIEVEPFRRVIEASRWHTRSLAYDAEFGSSLPPEDDVK</sequence>
<evidence type="ECO:0000313" key="2">
    <source>
        <dbReference type="Proteomes" id="UP000823775"/>
    </source>
</evidence>
<accession>A0ABS8WJK4</accession>
<name>A0ABS8WJK4_DATST</name>
<reference evidence="1 2" key="1">
    <citation type="journal article" date="2021" name="BMC Genomics">
        <title>Datura genome reveals duplications of psychoactive alkaloid biosynthetic genes and high mutation rate following tissue culture.</title>
        <authorList>
            <person name="Rajewski A."/>
            <person name="Carter-House D."/>
            <person name="Stajich J."/>
            <person name="Litt A."/>
        </authorList>
    </citation>
    <scope>NUCLEOTIDE SEQUENCE [LARGE SCALE GENOMIC DNA]</scope>
    <source>
        <strain evidence="1">AR-01</strain>
    </source>
</reference>
<proteinExistence type="predicted"/>
<gene>
    <name evidence="1" type="ORF">HAX54_045452</name>
</gene>
<dbReference type="EMBL" id="JACEIK010007031">
    <property type="protein sequence ID" value="MCE3049637.1"/>
    <property type="molecule type" value="Genomic_DNA"/>
</dbReference>
<organism evidence="1 2">
    <name type="scientific">Datura stramonium</name>
    <name type="common">Jimsonweed</name>
    <name type="synonym">Common thornapple</name>
    <dbReference type="NCBI Taxonomy" id="4076"/>
    <lineage>
        <taxon>Eukaryota</taxon>
        <taxon>Viridiplantae</taxon>
        <taxon>Streptophyta</taxon>
        <taxon>Embryophyta</taxon>
        <taxon>Tracheophyta</taxon>
        <taxon>Spermatophyta</taxon>
        <taxon>Magnoliopsida</taxon>
        <taxon>eudicotyledons</taxon>
        <taxon>Gunneridae</taxon>
        <taxon>Pentapetalae</taxon>
        <taxon>asterids</taxon>
        <taxon>lamiids</taxon>
        <taxon>Solanales</taxon>
        <taxon>Solanaceae</taxon>
        <taxon>Solanoideae</taxon>
        <taxon>Datureae</taxon>
        <taxon>Datura</taxon>
    </lineage>
</organism>